<name>A0AAV6JJB0_9ERIC</name>
<gene>
    <name evidence="1" type="ORF">RHGRI_019903</name>
</gene>
<reference evidence="1" key="1">
    <citation type="submission" date="2020-08" db="EMBL/GenBank/DDBJ databases">
        <title>Plant Genome Project.</title>
        <authorList>
            <person name="Zhang R.-G."/>
        </authorList>
    </citation>
    <scope>NUCLEOTIDE SEQUENCE</scope>
    <source>
        <strain evidence="1">WSP0</strain>
        <tissue evidence="1">Leaf</tissue>
    </source>
</reference>
<keyword evidence="2" id="KW-1185">Reference proteome</keyword>
<dbReference type="AlphaFoldDB" id="A0AAV6JJB0"/>
<organism evidence="1 2">
    <name type="scientific">Rhododendron griersonianum</name>
    <dbReference type="NCBI Taxonomy" id="479676"/>
    <lineage>
        <taxon>Eukaryota</taxon>
        <taxon>Viridiplantae</taxon>
        <taxon>Streptophyta</taxon>
        <taxon>Embryophyta</taxon>
        <taxon>Tracheophyta</taxon>
        <taxon>Spermatophyta</taxon>
        <taxon>Magnoliopsida</taxon>
        <taxon>eudicotyledons</taxon>
        <taxon>Gunneridae</taxon>
        <taxon>Pentapetalae</taxon>
        <taxon>asterids</taxon>
        <taxon>Ericales</taxon>
        <taxon>Ericaceae</taxon>
        <taxon>Ericoideae</taxon>
        <taxon>Rhodoreae</taxon>
        <taxon>Rhododendron</taxon>
    </lineage>
</organism>
<dbReference type="EMBL" id="JACTNZ010000007">
    <property type="protein sequence ID" value="KAG5539510.1"/>
    <property type="molecule type" value="Genomic_DNA"/>
</dbReference>
<comment type="caution">
    <text evidence="1">The sequence shown here is derived from an EMBL/GenBank/DDBJ whole genome shotgun (WGS) entry which is preliminary data.</text>
</comment>
<evidence type="ECO:0000313" key="2">
    <source>
        <dbReference type="Proteomes" id="UP000823749"/>
    </source>
</evidence>
<accession>A0AAV6JJB0</accession>
<protein>
    <submittedName>
        <fullName evidence="1">Uncharacterized protein</fullName>
    </submittedName>
</protein>
<dbReference type="Proteomes" id="UP000823749">
    <property type="component" value="Chromosome 7"/>
</dbReference>
<evidence type="ECO:0000313" key="1">
    <source>
        <dbReference type="EMBL" id="KAG5539510.1"/>
    </source>
</evidence>
<proteinExistence type="predicted"/>
<sequence>MIDWLCDCALTFIIVFMLDVCRKGHSSFQPSSPGAFSFSKIVSYKELGSFKCPCFSILTILIQRYLGLVSQMR</sequence>